<comment type="caution">
    <text evidence="6">The sequence shown here is derived from an EMBL/GenBank/DDBJ whole genome shotgun (WGS) entry which is preliminary data.</text>
</comment>
<dbReference type="InterPro" id="IPR006129">
    <property type="entry name" value="AdhesinB"/>
</dbReference>
<keyword evidence="2 4" id="KW-0813">Transport</keyword>
<dbReference type="CDD" id="cd01017">
    <property type="entry name" value="AdcA"/>
    <property type="match status" value="1"/>
</dbReference>
<evidence type="ECO:0000256" key="4">
    <source>
        <dbReference type="RuleBase" id="RU003512"/>
    </source>
</evidence>
<comment type="similarity">
    <text evidence="1 4">Belongs to the bacterial solute-binding protein 9 family.</text>
</comment>
<feature type="region of interest" description="Disordered" evidence="5">
    <location>
        <begin position="143"/>
        <end position="180"/>
    </location>
</feature>
<evidence type="ECO:0000256" key="3">
    <source>
        <dbReference type="ARBA" id="ARBA00022729"/>
    </source>
</evidence>
<sequence>MHLKNHKKFKEGLLKMKKLWSKILVGGLVLFLMAGCSQTQNSSSPNTNDKQTQSEKLSVYTSFYPMYDFAAKIGGDKITPVNMVPAGMEPHDWEPSAADITGLEKADVFVYNGAGMEHWVEDVLESLQNKALIAVEASKDITLREGHHKHDHEDEHEDEGKEHEEEEEHGHEGAEYDPHTWLSPLNAKKQMETIKDAFVQADPDNKDYYEANYVKYAADLDGLDKEFKDTLAPLPKKDIIVSHEAFGYLCGAYGLNQIGIEGLAPDSEPDPARMAEVIEFAKEHEVKVIFFEELVSPKVAETIAKATGAKTAVLSPIEGLSDEQQAAGDDYLAVMRQNLEALKAALQ</sequence>
<dbReference type="AlphaFoldDB" id="G9XSQ2"/>
<dbReference type="PRINTS" id="PR00690">
    <property type="entry name" value="ADHESNFAMILY"/>
</dbReference>
<dbReference type="PANTHER" id="PTHR42953:SF3">
    <property type="entry name" value="HIGH-AFFINITY ZINC UPTAKE SYSTEM PROTEIN ZNUA"/>
    <property type="match status" value="1"/>
</dbReference>
<dbReference type="GO" id="GO:0030001">
    <property type="term" value="P:metal ion transport"/>
    <property type="evidence" value="ECO:0007669"/>
    <property type="project" value="InterPro"/>
</dbReference>
<dbReference type="Proteomes" id="UP000004416">
    <property type="component" value="Unassembled WGS sequence"/>
</dbReference>
<evidence type="ECO:0000256" key="5">
    <source>
        <dbReference type="SAM" id="MobiDB-lite"/>
    </source>
</evidence>
<evidence type="ECO:0000256" key="1">
    <source>
        <dbReference type="ARBA" id="ARBA00011028"/>
    </source>
</evidence>
<organism evidence="6 7">
    <name type="scientific">Desulfitobacterium hafniense DP7</name>
    <dbReference type="NCBI Taxonomy" id="537010"/>
    <lineage>
        <taxon>Bacteria</taxon>
        <taxon>Bacillati</taxon>
        <taxon>Bacillota</taxon>
        <taxon>Clostridia</taxon>
        <taxon>Eubacteriales</taxon>
        <taxon>Desulfitobacteriaceae</taxon>
        <taxon>Desulfitobacterium</taxon>
    </lineage>
</organism>
<dbReference type="SUPFAM" id="SSF53807">
    <property type="entry name" value="Helical backbone' metal receptor"/>
    <property type="match status" value="1"/>
</dbReference>
<evidence type="ECO:0000313" key="6">
    <source>
        <dbReference type="EMBL" id="EHL05267.1"/>
    </source>
</evidence>
<dbReference type="EMBL" id="AFZX01000105">
    <property type="protein sequence ID" value="EHL05267.1"/>
    <property type="molecule type" value="Genomic_DNA"/>
</dbReference>
<feature type="compositionally biased region" description="Basic and acidic residues" evidence="5">
    <location>
        <begin position="158"/>
        <end position="178"/>
    </location>
</feature>
<dbReference type="GO" id="GO:0007155">
    <property type="term" value="P:cell adhesion"/>
    <property type="evidence" value="ECO:0007669"/>
    <property type="project" value="InterPro"/>
</dbReference>
<name>G9XSQ2_DESHA</name>
<dbReference type="PRINTS" id="PR00691">
    <property type="entry name" value="ADHESINB"/>
</dbReference>
<keyword evidence="3" id="KW-0732">Signal</keyword>
<dbReference type="InterPro" id="IPR006128">
    <property type="entry name" value="Lipoprotein_PsaA-like"/>
</dbReference>
<dbReference type="GO" id="GO:0046872">
    <property type="term" value="F:metal ion binding"/>
    <property type="evidence" value="ECO:0007669"/>
    <property type="project" value="InterPro"/>
</dbReference>
<accession>G9XSQ2</accession>
<evidence type="ECO:0000313" key="7">
    <source>
        <dbReference type="Proteomes" id="UP000004416"/>
    </source>
</evidence>
<reference evidence="6 7" key="1">
    <citation type="submission" date="2011-08" db="EMBL/GenBank/DDBJ databases">
        <authorList>
            <person name="Weinstock G."/>
            <person name="Sodergren E."/>
            <person name="Clifton S."/>
            <person name="Fulton L."/>
            <person name="Fulton B."/>
            <person name="Courtney L."/>
            <person name="Fronick C."/>
            <person name="Harrison M."/>
            <person name="Strong C."/>
            <person name="Farmer C."/>
            <person name="Delahaunty K."/>
            <person name="Markovic C."/>
            <person name="Hall O."/>
            <person name="Minx P."/>
            <person name="Tomlinson C."/>
            <person name="Mitreva M."/>
            <person name="Hou S."/>
            <person name="Chen J."/>
            <person name="Wollam A."/>
            <person name="Pepin K.H."/>
            <person name="Johnson M."/>
            <person name="Bhonagiri V."/>
            <person name="Zhang X."/>
            <person name="Suruliraj S."/>
            <person name="Warren W."/>
            <person name="Chinwalla A."/>
            <person name="Mardis E.R."/>
            <person name="Wilson R.K."/>
        </authorList>
    </citation>
    <scope>NUCLEOTIDE SEQUENCE [LARGE SCALE GENOMIC DNA]</scope>
    <source>
        <strain evidence="6 7">DP7</strain>
    </source>
</reference>
<gene>
    <name evidence="6" type="ORF">HMPREF0322_04003</name>
</gene>
<dbReference type="PANTHER" id="PTHR42953">
    <property type="entry name" value="HIGH-AFFINITY ZINC UPTAKE SYSTEM PROTEIN ZNUA-RELATED"/>
    <property type="match status" value="1"/>
</dbReference>
<dbReference type="InterPro" id="IPR050492">
    <property type="entry name" value="Bact_metal-bind_prot9"/>
</dbReference>
<dbReference type="Pfam" id="PF01297">
    <property type="entry name" value="ZnuA"/>
    <property type="match status" value="1"/>
</dbReference>
<dbReference type="PATRIC" id="fig|537010.4.peg.3739"/>
<dbReference type="InterPro" id="IPR006127">
    <property type="entry name" value="ZnuA-like"/>
</dbReference>
<protein>
    <submittedName>
        <fullName evidence="6">ABC transporter, substrate-binding protein</fullName>
    </submittedName>
</protein>
<evidence type="ECO:0000256" key="2">
    <source>
        <dbReference type="ARBA" id="ARBA00022448"/>
    </source>
</evidence>
<dbReference type="Gene3D" id="3.40.50.1980">
    <property type="entry name" value="Nitrogenase molybdenum iron protein domain"/>
    <property type="match status" value="2"/>
</dbReference>
<proteinExistence type="inferred from homology"/>
<dbReference type="HOGENOM" id="CLU_016838_1_0_9"/>